<dbReference type="Proteomes" id="UP000294145">
    <property type="component" value="Unassembled WGS sequence"/>
</dbReference>
<organism evidence="1 2">
    <name type="scientific">Vibrio cholerae</name>
    <dbReference type="NCBI Taxonomy" id="666"/>
    <lineage>
        <taxon>Bacteria</taxon>
        <taxon>Pseudomonadati</taxon>
        <taxon>Pseudomonadota</taxon>
        <taxon>Gammaproteobacteria</taxon>
        <taxon>Vibrionales</taxon>
        <taxon>Vibrionaceae</taxon>
        <taxon>Vibrio</taxon>
    </lineage>
</organism>
<gene>
    <name evidence="1" type="ORF">EYB64_16475</name>
</gene>
<comment type="caution">
    <text evidence="1">The sequence shown here is derived from an EMBL/GenBank/DDBJ whole genome shotgun (WGS) entry which is preliminary data.</text>
</comment>
<name>A0A7Z7VLY6_VIBCL</name>
<dbReference type="RefSeq" id="WP_017190426.1">
    <property type="nucleotide sequence ID" value="NZ_POTE01000068.1"/>
</dbReference>
<protein>
    <submittedName>
        <fullName evidence="1">Uncharacterized protein</fullName>
    </submittedName>
</protein>
<dbReference type="EMBL" id="SISP01000033">
    <property type="protein sequence ID" value="TBM39657.1"/>
    <property type="molecule type" value="Genomic_DNA"/>
</dbReference>
<dbReference type="AlphaFoldDB" id="A0A7Z7VLY6"/>
<reference evidence="1 2" key="1">
    <citation type="submission" date="2019-02" db="EMBL/GenBank/DDBJ databases">
        <title>Genomic plasticity associated with the antimicrobial resistance in Vibrio cholerae.</title>
        <authorList>
            <person name="Verma J."/>
            <person name="Bag S."/>
            <person name="Saha B."/>
            <person name="Kumar P."/>
            <person name="Ghosh T.S."/>
            <person name="Dayal M."/>
            <person name="Senapati T."/>
            <person name="Mehra S."/>
            <person name="Dey P."/>
            <person name="Desigamani A."/>
            <person name="Kumar D."/>
            <person name="Rana P."/>
            <person name="Kumar B."/>
            <person name="Maiti T.K."/>
            <person name="Sharma N.C."/>
            <person name="Bhadra R.K."/>
            <person name="Mutreja A."/>
            <person name="Nair G.B."/>
            <person name="Ramamurthy T."/>
            <person name="Das B."/>
        </authorList>
    </citation>
    <scope>NUCLEOTIDE SEQUENCE [LARGE SCALE GENOMIC DNA]</scope>
    <source>
        <strain evidence="1 2">IDH06781</strain>
    </source>
</reference>
<sequence length="242" mass="28156">MKKLASKLFNLVKRITTYLYLAVAFYVKTRDVNLALELVGINRAITGVKVVRLNRDYRVALTFMDFINTSSERDQKLKRRYLLSLLPKDESVLDSYDLNARYRDESDRLTVRPLEKAEISLKRFIRDLPTLPFAVLLIVLAVPANKAIQRHLGLTKKEGFELISTVWDMVHGFLTQGHSFEYIWPFYYGDSTKLSSWTKLVRYSMVAVPFACRQQVISDFRKQRNAFRAKSKEYTLARKAIA</sequence>
<accession>A0A7Z7VLY6</accession>
<evidence type="ECO:0000313" key="1">
    <source>
        <dbReference type="EMBL" id="TBM39657.1"/>
    </source>
</evidence>
<evidence type="ECO:0000313" key="2">
    <source>
        <dbReference type="Proteomes" id="UP000294145"/>
    </source>
</evidence>
<proteinExistence type="predicted"/>